<dbReference type="STRING" id="888061.AXF15_05455"/>
<reference evidence="2" key="1">
    <citation type="submission" date="2016-02" db="EMBL/GenBank/DDBJ databases">
        <authorList>
            <person name="Holder M.E."/>
            <person name="Ajami N.J."/>
            <person name="Petrosino J.F."/>
        </authorList>
    </citation>
    <scope>NUCLEOTIDE SEQUENCE [LARGE SCALE GENOMIC DNA]</scope>
    <source>
        <strain evidence="2">DSM 12838</strain>
    </source>
</reference>
<keyword evidence="2" id="KW-1185">Reference proteome</keyword>
<dbReference type="AlphaFoldDB" id="A0A109WB60"/>
<name>A0A109WB60_9BACT</name>
<dbReference type="RefSeq" id="WP_066604416.1">
    <property type="nucleotide sequence ID" value="NZ_CP014230.1"/>
</dbReference>
<dbReference type="EMBL" id="CP014230">
    <property type="protein sequence ID" value="AMD92613.1"/>
    <property type="molecule type" value="Genomic_DNA"/>
</dbReference>
<dbReference type="KEGG" id="doa:AXF15_05455"/>
<dbReference type="OrthoDB" id="9777509at2"/>
<evidence type="ECO:0008006" key="3">
    <source>
        <dbReference type="Google" id="ProtNLM"/>
    </source>
</evidence>
<dbReference type="Proteomes" id="UP000063964">
    <property type="component" value="Chromosome"/>
</dbReference>
<protein>
    <recommendedName>
        <fullName evidence="3">Pyruvate formate lyase-activating protein</fullName>
    </recommendedName>
</protein>
<proteinExistence type="predicted"/>
<evidence type="ECO:0000313" key="1">
    <source>
        <dbReference type="EMBL" id="AMD92613.1"/>
    </source>
</evidence>
<evidence type="ECO:0000313" key="2">
    <source>
        <dbReference type="Proteomes" id="UP000063964"/>
    </source>
</evidence>
<organism evidence="1 2">
    <name type="scientific">Desulfomicrobium orale DSM 12838</name>
    <dbReference type="NCBI Taxonomy" id="888061"/>
    <lineage>
        <taxon>Bacteria</taxon>
        <taxon>Pseudomonadati</taxon>
        <taxon>Thermodesulfobacteriota</taxon>
        <taxon>Desulfovibrionia</taxon>
        <taxon>Desulfovibrionales</taxon>
        <taxon>Desulfomicrobiaceae</taxon>
        <taxon>Desulfomicrobium</taxon>
    </lineage>
</organism>
<sequence>MKPRTCLILDIGSGTQDVLLYQDGLELENCAKFVLPSPARYVAARIGELTAAGRDIYLHGRNMGGGFWRAVKAHQDAGLGVFAHPEAALALGDDLEQIRGFGVTVTERAPLNAAQVRLSDFDPGFWEGFLRHAGLDQPDMILACVQDHGFHPGKSNRISRFRYWEKFMREDEGRLFRLLYREPPAEMTRLCALRKAIGAGLVADTGAAAMLGALFDKEVEESAARDGVLIVNIGNSHTIAFLVREDRVWGVYEHHTGFLDQAKLLEHLSLFRCGGLAGLRVFEDGGHGCVISERLPGSFARTVVIGPRRNMLAGAAGVEFPAPGGDMMLAGCFGLLKGWRSLESAS</sequence>
<dbReference type="Pfam" id="PF08735">
    <property type="entry name" value="DUF1786"/>
    <property type="match status" value="1"/>
</dbReference>
<gene>
    <name evidence="1" type="ORF">AXF15_05455</name>
</gene>
<accession>A0A109WB60</accession>
<dbReference type="InterPro" id="IPR014846">
    <property type="entry name" value="DUF1786_pyruvate_format-lyase"/>
</dbReference>